<organism evidence="1 2">
    <name type="scientific">Funneliformis mosseae</name>
    <name type="common">Endomycorrhizal fungus</name>
    <name type="synonym">Glomus mosseae</name>
    <dbReference type="NCBI Taxonomy" id="27381"/>
    <lineage>
        <taxon>Eukaryota</taxon>
        <taxon>Fungi</taxon>
        <taxon>Fungi incertae sedis</taxon>
        <taxon>Mucoromycota</taxon>
        <taxon>Glomeromycotina</taxon>
        <taxon>Glomeromycetes</taxon>
        <taxon>Glomerales</taxon>
        <taxon>Glomeraceae</taxon>
        <taxon>Funneliformis</taxon>
    </lineage>
</organism>
<evidence type="ECO:0000313" key="2">
    <source>
        <dbReference type="Proteomes" id="UP000789375"/>
    </source>
</evidence>
<name>A0A9N9ETW5_FUNMO</name>
<feature type="non-terminal residue" evidence="1">
    <location>
        <position position="1"/>
    </location>
</feature>
<accession>A0A9N9ETW5</accession>
<dbReference type="EMBL" id="CAJVPP010008188">
    <property type="protein sequence ID" value="CAG8694943.1"/>
    <property type="molecule type" value="Genomic_DNA"/>
</dbReference>
<comment type="caution">
    <text evidence="1">The sequence shown here is derived from an EMBL/GenBank/DDBJ whole genome shotgun (WGS) entry which is preliminary data.</text>
</comment>
<dbReference type="AlphaFoldDB" id="A0A9N9ETW5"/>
<keyword evidence="2" id="KW-1185">Reference proteome</keyword>
<sequence length="88" mass="9805">MYCIFACDGCISDKGGPTSAEKSYIIQFCQASGWLVLYISTAGDLTRDDNKMAASIILERFLHVEEEKLKDIQFKENGLSLYDLISDG</sequence>
<dbReference type="Proteomes" id="UP000789375">
    <property type="component" value="Unassembled WGS sequence"/>
</dbReference>
<evidence type="ECO:0000313" key="1">
    <source>
        <dbReference type="EMBL" id="CAG8694943.1"/>
    </source>
</evidence>
<proteinExistence type="predicted"/>
<reference evidence="1" key="1">
    <citation type="submission" date="2021-06" db="EMBL/GenBank/DDBJ databases">
        <authorList>
            <person name="Kallberg Y."/>
            <person name="Tangrot J."/>
            <person name="Rosling A."/>
        </authorList>
    </citation>
    <scope>NUCLEOTIDE SEQUENCE</scope>
    <source>
        <strain evidence="1">87-6 pot B 2015</strain>
    </source>
</reference>
<gene>
    <name evidence="1" type="ORF">FMOSSE_LOCUS13530</name>
</gene>
<protein>
    <submittedName>
        <fullName evidence="1">15538_t:CDS:1</fullName>
    </submittedName>
</protein>